<gene>
    <name evidence="1" type="ORF">M514_06294</name>
</gene>
<dbReference type="Proteomes" id="UP000030758">
    <property type="component" value="Unassembled WGS sequence"/>
</dbReference>
<dbReference type="AlphaFoldDB" id="A0A085N658"/>
<protein>
    <recommendedName>
        <fullName evidence="2">DDE-1 domain-containing protein</fullName>
    </recommendedName>
</protein>
<accession>A0A085N658</accession>
<evidence type="ECO:0008006" key="2">
    <source>
        <dbReference type="Google" id="ProtNLM"/>
    </source>
</evidence>
<organism evidence="1">
    <name type="scientific">Trichuris suis</name>
    <name type="common">pig whipworm</name>
    <dbReference type="NCBI Taxonomy" id="68888"/>
    <lineage>
        <taxon>Eukaryota</taxon>
        <taxon>Metazoa</taxon>
        <taxon>Ecdysozoa</taxon>
        <taxon>Nematoda</taxon>
        <taxon>Enoplea</taxon>
        <taxon>Dorylaimia</taxon>
        <taxon>Trichinellida</taxon>
        <taxon>Trichuridae</taxon>
        <taxon>Trichuris</taxon>
    </lineage>
</organism>
<name>A0A085N658_9BILA</name>
<proteinExistence type="predicted"/>
<sequence length="151" mass="17228">MLRANSLGTHRLPLLVVGKQKNPLTNLSPLTEPIDQGVNPSFKRNYRKLLFRYLSLPDDDALETVANFCRKISLKDSCHTAADCWESVKQITLRNFCWTLVSTVDSTDNDADKEMEEIMGTLDATFVRNECDKPDVDKRQPFFDSLLDSTR</sequence>
<evidence type="ECO:0000313" key="1">
    <source>
        <dbReference type="EMBL" id="KFD64954.1"/>
    </source>
</evidence>
<dbReference type="EMBL" id="KL367547">
    <property type="protein sequence ID" value="KFD64954.1"/>
    <property type="molecule type" value="Genomic_DNA"/>
</dbReference>
<reference evidence="1" key="1">
    <citation type="journal article" date="2014" name="Nat. Genet.">
        <title>Genome and transcriptome of the porcine whipworm Trichuris suis.</title>
        <authorList>
            <person name="Jex A.R."/>
            <person name="Nejsum P."/>
            <person name="Schwarz E.M."/>
            <person name="Hu L."/>
            <person name="Young N.D."/>
            <person name="Hall R.S."/>
            <person name="Korhonen P.K."/>
            <person name="Liao S."/>
            <person name="Thamsborg S."/>
            <person name="Xia J."/>
            <person name="Xu P."/>
            <person name="Wang S."/>
            <person name="Scheerlinck J.P."/>
            <person name="Hofmann A."/>
            <person name="Sternberg P.W."/>
            <person name="Wang J."/>
            <person name="Gasser R.B."/>
        </authorList>
    </citation>
    <scope>NUCLEOTIDE SEQUENCE [LARGE SCALE GENOMIC DNA]</scope>
    <source>
        <strain evidence="1">DCEP-RM93F</strain>
    </source>
</reference>